<evidence type="ECO:0000313" key="3">
    <source>
        <dbReference type="Proteomes" id="UP000808215"/>
    </source>
</evidence>
<keyword evidence="3" id="KW-1185">Reference proteome</keyword>
<reference evidence="2 3" key="1">
    <citation type="submission" date="2020-11" db="EMBL/GenBank/DDBJ databases">
        <title>Enhanced detection system for hospital associated transmission using whole genome sequencing surveillance.</title>
        <authorList>
            <person name="Harrison L.H."/>
            <person name="Van Tyne D."/>
            <person name="Marsh J.W."/>
            <person name="Griffith M.P."/>
            <person name="Snyder D.J."/>
            <person name="Cooper V.S."/>
            <person name="Mustapha M."/>
        </authorList>
    </citation>
    <scope>NUCLEOTIDE SEQUENCE [LARGE SCALE GENOMIC DNA]</scope>
    <source>
        <strain evidence="2 3">BC00020</strain>
    </source>
</reference>
<feature type="transmembrane region" description="Helical" evidence="1">
    <location>
        <begin position="146"/>
        <end position="164"/>
    </location>
</feature>
<comment type="caution">
    <text evidence="2">The sequence shown here is derived from an EMBL/GenBank/DDBJ whole genome shotgun (WGS) entry which is preliminary data.</text>
</comment>
<proteinExistence type="predicted"/>
<evidence type="ECO:0008006" key="4">
    <source>
        <dbReference type="Google" id="ProtNLM"/>
    </source>
</evidence>
<evidence type="ECO:0000256" key="1">
    <source>
        <dbReference type="SAM" id="Phobius"/>
    </source>
</evidence>
<feature type="transmembrane region" description="Helical" evidence="1">
    <location>
        <begin position="382"/>
        <end position="399"/>
    </location>
</feature>
<dbReference type="EMBL" id="JADVKH010000026">
    <property type="protein sequence ID" value="MBJ9688153.1"/>
    <property type="molecule type" value="Genomic_DNA"/>
</dbReference>
<keyword evidence="1" id="KW-1133">Transmembrane helix</keyword>
<protein>
    <recommendedName>
        <fullName evidence="4">Polymerase</fullName>
    </recommendedName>
</protein>
<keyword evidence="1" id="KW-0472">Membrane</keyword>
<feature type="transmembrane region" description="Helical" evidence="1">
    <location>
        <begin position="405"/>
        <end position="422"/>
    </location>
</feature>
<dbReference type="Proteomes" id="UP000808215">
    <property type="component" value="Unassembled WGS sequence"/>
</dbReference>
<dbReference type="RefSeq" id="WP_200091460.1">
    <property type="nucleotide sequence ID" value="NZ_JADVKH010000026.1"/>
</dbReference>
<feature type="transmembrane region" description="Helical" evidence="1">
    <location>
        <begin position="61"/>
        <end position="81"/>
    </location>
</feature>
<keyword evidence="1" id="KW-0812">Transmembrane</keyword>
<feature type="transmembrane region" description="Helical" evidence="1">
    <location>
        <begin position="171"/>
        <end position="189"/>
    </location>
</feature>
<name>A0ABS1AWU7_BURVI</name>
<feature type="transmembrane region" description="Helical" evidence="1">
    <location>
        <begin position="226"/>
        <end position="247"/>
    </location>
</feature>
<organism evidence="2 3">
    <name type="scientific">Burkholderia vietnamiensis</name>
    <dbReference type="NCBI Taxonomy" id="60552"/>
    <lineage>
        <taxon>Bacteria</taxon>
        <taxon>Pseudomonadati</taxon>
        <taxon>Pseudomonadota</taxon>
        <taxon>Betaproteobacteria</taxon>
        <taxon>Burkholderiales</taxon>
        <taxon>Burkholderiaceae</taxon>
        <taxon>Burkholderia</taxon>
        <taxon>Burkholderia cepacia complex</taxon>
    </lineage>
</organism>
<feature type="transmembrane region" description="Helical" evidence="1">
    <location>
        <begin position="30"/>
        <end position="49"/>
    </location>
</feature>
<feature type="transmembrane region" description="Helical" evidence="1">
    <location>
        <begin position="342"/>
        <end position="361"/>
    </location>
</feature>
<feature type="transmembrane region" description="Helical" evidence="1">
    <location>
        <begin position="117"/>
        <end position="134"/>
    </location>
</feature>
<evidence type="ECO:0000313" key="2">
    <source>
        <dbReference type="EMBL" id="MBJ9688153.1"/>
    </source>
</evidence>
<feature type="transmembrane region" description="Helical" evidence="1">
    <location>
        <begin position="195"/>
        <end position="214"/>
    </location>
</feature>
<accession>A0ABS1AWU7</accession>
<gene>
    <name evidence="2" type="ORF">I5589_13815</name>
</gene>
<sequence>MRIKYIPLLMLLCVLPLALDFKGDESGGSAAQVFLVVPVLASGFLLALSGPRFRNSSTLRTITVSAITLTVIGSVIPQLIHGNDPGNYLRVLLSFLLFMMGFHIGCHPWSDDRLLRFRRLFFVSMSLSLIFTFLHGMTSGASITDARFKIVTPMLLGFQGYLLYDLVTKRAATRVGLAVFIITLVIELLSVTRSFMLGTILLFCLATWIGSRSLSSLTTTLVRTSAIGIVVVAAVGVTATIVAPNVMEKWSERVFAFEATSNGKDPTTLSRLAEIEGQYDQVTSSATNLIFGMGLGHEYHFAPQYFYELISTQAFSADVLKRRFTWEAGHNFWVYQLYSGGMAFGIPLPAAVILAFFLCVIRYKKVRKTRIDSPYLDALGRYLMVTAGMIAETIGGNPLGPRYNGIIYGIAFGIMVSAYCQLSRKRLKIANSAPAIPTFQVKNSSI</sequence>
<feature type="transmembrane region" description="Helical" evidence="1">
    <location>
        <begin position="87"/>
        <end position="105"/>
    </location>
</feature>